<sequence>MAPLLLTVPEAADALAISRSKLYQLIASGAVDSIRIDGSRRVPVASLHDFIARMAAQEIPA</sequence>
<evidence type="ECO:0000313" key="3">
    <source>
        <dbReference type="Proteomes" id="UP001602013"/>
    </source>
</evidence>
<dbReference type="Proteomes" id="UP001602013">
    <property type="component" value="Unassembled WGS sequence"/>
</dbReference>
<name>A0ABW6T4N6_9ACTN</name>
<dbReference type="NCBIfam" id="TIGR01764">
    <property type="entry name" value="excise"/>
    <property type="match status" value="1"/>
</dbReference>
<dbReference type="Pfam" id="PF12728">
    <property type="entry name" value="HTH_17"/>
    <property type="match status" value="1"/>
</dbReference>
<accession>A0ABW6T4N6</accession>
<dbReference type="InterPro" id="IPR010093">
    <property type="entry name" value="SinI_DNA-bd"/>
</dbReference>
<keyword evidence="3" id="KW-1185">Reference proteome</keyword>
<comment type="caution">
    <text evidence="2">The sequence shown here is derived from an EMBL/GenBank/DDBJ whole genome shotgun (WGS) entry which is preliminary data.</text>
</comment>
<protein>
    <submittedName>
        <fullName evidence="2">Helix-turn-helix domain-containing protein</fullName>
    </submittedName>
</protein>
<proteinExistence type="predicted"/>
<reference evidence="2 3" key="1">
    <citation type="submission" date="2024-10" db="EMBL/GenBank/DDBJ databases">
        <title>The Natural Products Discovery Center: Release of the First 8490 Sequenced Strains for Exploring Actinobacteria Biosynthetic Diversity.</title>
        <authorList>
            <person name="Kalkreuter E."/>
            <person name="Kautsar S.A."/>
            <person name="Yang D."/>
            <person name="Bader C.D."/>
            <person name="Teijaro C.N."/>
            <person name="Fluegel L."/>
            <person name="Davis C.M."/>
            <person name="Simpson J.R."/>
            <person name="Lauterbach L."/>
            <person name="Steele A.D."/>
            <person name="Gui C."/>
            <person name="Meng S."/>
            <person name="Li G."/>
            <person name="Viehrig K."/>
            <person name="Ye F."/>
            <person name="Su P."/>
            <person name="Kiefer A.F."/>
            <person name="Nichols A."/>
            <person name="Cepeda A.J."/>
            <person name="Yan W."/>
            <person name="Fan B."/>
            <person name="Jiang Y."/>
            <person name="Adhikari A."/>
            <person name="Zheng C.-J."/>
            <person name="Schuster L."/>
            <person name="Cowan T.M."/>
            <person name="Smanski M.J."/>
            <person name="Chevrette M.G."/>
            <person name="De Carvalho L.P.S."/>
            <person name="Shen B."/>
        </authorList>
    </citation>
    <scope>NUCLEOTIDE SEQUENCE [LARGE SCALE GENOMIC DNA]</scope>
    <source>
        <strain evidence="2 3">NPDC002173</strain>
    </source>
</reference>
<dbReference type="EMBL" id="JBIASD010000039">
    <property type="protein sequence ID" value="MFF3671099.1"/>
    <property type="molecule type" value="Genomic_DNA"/>
</dbReference>
<dbReference type="RefSeq" id="WP_387417297.1">
    <property type="nucleotide sequence ID" value="NZ_JBIASD010000039.1"/>
</dbReference>
<organism evidence="2 3">
    <name type="scientific">Microtetraspora malaysiensis</name>
    <dbReference type="NCBI Taxonomy" id="161358"/>
    <lineage>
        <taxon>Bacteria</taxon>
        <taxon>Bacillati</taxon>
        <taxon>Actinomycetota</taxon>
        <taxon>Actinomycetes</taxon>
        <taxon>Streptosporangiales</taxon>
        <taxon>Streptosporangiaceae</taxon>
        <taxon>Microtetraspora</taxon>
    </lineage>
</organism>
<gene>
    <name evidence="2" type="ORF">ACFYXI_36480</name>
</gene>
<evidence type="ECO:0000259" key="1">
    <source>
        <dbReference type="Pfam" id="PF12728"/>
    </source>
</evidence>
<dbReference type="InterPro" id="IPR041657">
    <property type="entry name" value="HTH_17"/>
</dbReference>
<feature type="domain" description="Helix-turn-helix" evidence="1">
    <location>
        <begin position="5"/>
        <end position="53"/>
    </location>
</feature>
<evidence type="ECO:0000313" key="2">
    <source>
        <dbReference type="EMBL" id="MFF3671099.1"/>
    </source>
</evidence>